<feature type="domain" description="Filamentous haemagglutinin FhaB/tRNA nuclease CdiA-like TPS" evidence="5">
    <location>
        <begin position="50"/>
        <end position="162"/>
    </location>
</feature>
<evidence type="ECO:0000256" key="2">
    <source>
        <dbReference type="ARBA" id="ARBA00022525"/>
    </source>
</evidence>
<keyword evidence="3" id="KW-0732">Signal</keyword>
<evidence type="ECO:0000256" key="3">
    <source>
        <dbReference type="ARBA" id="ARBA00022729"/>
    </source>
</evidence>
<evidence type="ECO:0000259" key="5">
    <source>
        <dbReference type="SMART" id="SM00912"/>
    </source>
</evidence>
<reference evidence="6" key="1">
    <citation type="submission" date="2020-10" db="EMBL/GenBank/DDBJ databases">
        <title>Phylogeny of dyella-like bacteria.</title>
        <authorList>
            <person name="Fu J."/>
        </authorList>
    </citation>
    <scope>NUCLEOTIDE SEQUENCE</scope>
    <source>
        <strain evidence="6">DHON07</strain>
    </source>
</reference>
<dbReference type="PANTHER" id="PTHR12338">
    <property type="entry name" value="AUTOTRANSPORTER"/>
    <property type="match status" value="1"/>
</dbReference>
<name>A0ABS2K9Y8_9GAMM</name>
<feature type="region of interest" description="Disordered" evidence="4">
    <location>
        <begin position="400"/>
        <end position="421"/>
    </location>
</feature>
<organism evidence="6 7">
    <name type="scientific">Dyella mobilis</name>
    <dbReference type="NCBI Taxonomy" id="1849582"/>
    <lineage>
        <taxon>Bacteria</taxon>
        <taxon>Pseudomonadati</taxon>
        <taxon>Pseudomonadota</taxon>
        <taxon>Gammaproteobacteria</taxon>
        <taxon>Lysobacterales</taxon>
        <taxon>Rhodanobacteraceae</taxon>
        <taxon>Dyella</taxon>
    </lineage>
</organism>
<dbReference type="InterPro" id="IPR050909">
    <property type="entry name" value="Bact_Autotransporter_VF"/>
</dbReference>
<dbReference type="Gene3D" id="2.160.20.10">
    <property type="entry name" value="Single-stranded right-handed beta-helix, Pectin lyase-like"/>
    <property type="match status" value="1"/>
</dbReference>
<gene>
    <name evidence="6" type="ORF">ISS99_00435</name>
</gene>
<feature type="non-terminal residue" evidence="6">
    <location>
        <position position="982"/>
    </location>
</feature>
<dbReference type="RefSeq" id="WP_204629589.1">
    <property type="nucleotide sequence ID" value="NZ_JADIKF010000027.1"/>
</dbReference>
<dbReference type="EMBL" id="JADIKF010000027">
    <property type="protein sequence ID" value="MBM7127976.1"/>
    <property type="molecule type" value="Genomic_DNA"/>
</dbReference>
<proteinExistence type="predicted"/>
<evidence type="ECO:0000256" key="4">
    <source>
        <dbReference type="SAM" id="MobiDB-lite"/>
    </source>
</evidence>
<dbReference type="PANTHER" id="PTHR12338:SF8">
    <property type="entry name" value="HEME_HEMOPEXIN-BINDING PROTEIN"/>
    <property type="match status" value="1"/>
</dbReference>
<evidence type="ECO:0000313" key="6">
    <source>
        <dbReference type="EMBL" id="MBM7127976.1"/>
    </source>
</evidence>
<evidence type="ECO:0000256" key="1">
    <source>
        <dbReference type="ARBA" id="ARBA00004613"/>
    </source>
</evidence>
<dbReference type="Proteomes" id="UP001430193">
    <property type="component" value="Unassembled WGS sequence"/>
</dbReference>
<dbReference type="NCBIfam" id="TIGR01901">
    <property type="entry name" value="adhes_NPXG"/>
    <property type="match status" value="1"/>
</dbReference>
<dbReference type="InterPro" id="IPR012334">
    <property type="entry name" value="Pectin_lyas_fold"/>
</dbReference>
<comment type="subcellular location">
    <subcellularLocation>
        <location evidence="1">Secreted</location>
    </subcellularLocation>
</comment>
<keyword evidence="7" id="KW-1185">Reference proteome</keyword>
<evidence type="ECO:0000313" key="7">
    <source>
        <dbReference type="Proteomes" id="UP001430193"/>
    </source>
</evidence>
<comment type="caution">
    <text evidence="6">The sequence shown here is derived from an EMBL/GenBank/DDBJ whole genome shotgun (WGS) entry which is preliminary data.</text>
</comment>
<dbReference type="InterPro" id="IPR008638">
    <property type="entry name" value="FhaB/CdiA-like_TPS"/>
</dbReference>
<dbReference type="SUPFAM" id="SSF51126">
    <property type="entry name" value="Pectin lyase-like"/>
    <property type="match status" value="1"/>
</dbReference>
<sequence>MNTSNGKQHISRHPNGLQVFRRKLLPASMMSLLGLFAYGNDAWAGGHVSVNTTPTGGSIVGGNGTILQNGALTTIQQNSQLLSINWQSFNVGANASVLFKQPSFTSVALNRILDQNASQIFGHINSNGQVFLINTHGIIFGRTSQLNVGGLMASTLDLTPTDFLSNHFNLDAHGGSAGIVNHGTIDAASGSVSLVGGQVVNDGLIIANYGHINLDGADRAVLDFDGDGLIDIQITGALQKRLNADEAAVTNKGKLQADGGTVVLQASAAKDLFTNLVNNTGVVSAGGISTHGGKVQLIASGGNAVTSGTIDVSGAQGGSVQVLSDQNVSVTGNINASGTNGGGSIRVGGGFHGGEGLTTANTAYVGPSATLNADATQTGNGGSVVVWGNQGNDFEGSITARGGALGGNGGQVETSAHNGLNADGDVNASAAHGTTGSWLLDPYNVTIGGSNSGYSTINGSGTVEYSANANSSNIKASTIGAALNNGTDVFVYTNNAGGSQNGDITVSRGITANGQGSLYLQASGSIFVNNNISGDNFGDALNVYLWANYSGTGGATAYSRGTCASSTGCVVQIGNGAGITTNGGNLDIETNGGVSLAAGSGGGSSISTGGGNVTIGTSSNPVNSLSVTGGSSIATFGGNIDVETGGQASVDSTSYIDTTNTVGALGNLAINAGAGINAAGALTISGTTTLNGGAGAISAYDSGNGNNNLVGTVSITNEGNNAVIVSNDSGVLNLGKVSVGTSTLSLSGVGIAQSSGTTISQASGTNPVTSEAVTLIGGSAAITLNNANDFVGGITASNSGASNGITLNNGSNAMTLAGVTAGGGLLATSTGGIDLAGTITTGTGQNYQGAVTLTADSSLASNTGGAIVFNSTVDGAQNLSITNGGTTTFNGTVGSTVALQSLNVLGGGKTVLDANVTTAGTQSYGTLALGNSVILASTSAGVTFNGTVDNATSTTQEALTINAAGPVAFDGAVGAIGNGALS</sequence>
<dbReference type="InterPro" id="IPR011050">
    <property type="entry name" value="Pectin_lyase_fold/virulence"/>
</dbReference>
<protein>
    <submittedName>
        <fullName evidence="6">Filamentous hemagglutinin N-terminal domain-containing protein</fullName>
    </submittedName>
</protein>
<dbReference type="SMART" id="SM00912">
    <property type="entry name" value="Haemagg_act"/>
    <property type="match status" value="1"/>
</dbReference>
<keyword evidence="2" id="KW-0964">Secreted</keyword>
<dbReference type="Pfam" id="PF05860">
    <property type="entry name" value="TPS"/>
    <property type="match status" value="1"/>
</dbReference>
<accession>A0ABS2K9Y8</accession>